<organism evidence="1 2">
    <name type="scientific">Methanogenium marinum</name>
    <dbReference type="NCBI Taxonomy" id="348610"/>
    <lineage>
        <taxon>Archaea</taxon>
        <taxon>Methanobacteriati</taxon>
        <taxon>Methanobacteriota</taxon>
        <taxon>Stenosarchaea group</taxon>
        <taxon>Methanomicrobia</taxon>
        <taxon>Methanomicrobiales</taxon>
        <taxon>Methanomicrobiaceae</taxon>
        <taxon>Methanogenium</taxon>
    </lineage>
</organism>
<dbReference type="Gene3D" id="3.30.565.10">
    <property type="entry name" value="Histidine kinase-like ATPase, C-terminal domain"/>
    <property type="match status" value="1"/>
</dbReference>
<name>A0A9Q4PV18_9EURY</name>
<gene>
    <name evidence="1" type="ORF">L0665_00635</name>
</gene>
<dbReference type="RefSeq" id="WP_274923799.1">
    <property type="nucleotide sequence ID" value="NZ_JAKELO010000002.1"/>
</dbReference>
<dbReference type="AlphaFoldDB" id="A0A9Q4PV18"/>
<dbReference type="Proteomes" id="UP001143747">
    <property type="component" value="Unassembled WGS sequence"/>
</dbReference>
<dbReference type="InterPro" id="IPR036890">
    <property type="entry name" value="HATPase_C_sf"/>
</dbReference>
<keyword evidence="2" id="KW-1185">Reference proteome</keyword>
<accession>A0A9Q4PV18</accession>
<reference evidence="1" key="1">
    <citation type="submission" date="2022-01" db="EMBL/GenBank/DDBJ databases">
        <title>Draft genome of Methanogenium marinum DSM 15558.</title>
        <authorList>
            <person name="Chen S.-C."/>
            <person name="You Y.-T."/>
        </authorList>
    </citation>
    <scope>NUCLEOTIDE SEQUENCE</scope>
    <source>
        <strain evidence="1">DSM 15558</strain>
    </source>
</reference>
<proteinExistence type="predicted"/>
<dbReference type="SUPFAM" id="SSF55874">
    <property type="entry name" value="ATPase domain of HSP90 chaperone/DNA topoisomerase II/histidine kinase"/>
    <property type="match status" value="1"/>
</dbReference>
<dbReference type="EMBL" id="JAKELO010000002">
    <property type="protein sequence ID" value="MDE4907134.1"/>
    <property type="molecule type" value="Genomic_DNA"/>
</dbReference>
<evidence type="ECO:0008006" key="3">
    <source>
        <dbReference type="Google" id="ProtNLM"/>
    </source>
</evidence>
<evidence type="ECO:0000313" key="1">
    <source>
        <dbReference type="EMBL" id="MDE4907134.1"/>
    </source>
</evidence>
<protein>
    <recommendedName>
        <fullName evidence="3">ATP-binding protein</fullName>
    </recommendedName>
</protein>
<comment type="caution">
    <text evidence="1">The sequence shown here is derived from an EMBL/GenBank/DDBJ whole genome shotgun (WGS) entry which is preliminary data.</text>
</comment>
<evidence type="ECO:0000313" key="2">
    <source>
        <dbReference type="Proteomes" id="UP001143747"/>
    </source>
</evidence>
<sequence>MEDKNTNGFGVDIKGIVRNLKLSEGEALLPLFEAVVNSIQSIEESGNLTEGEITITILRDIEQKRLEADRSEFPIVGFEIEDNGVGFNYKNFESFTTAYTSYKYDKGCKGVGRFLWLKTFDHINIDSTYVQKDTVYSRQFNFNITGIDNEEELISENGELRTIITLNNFNEEYRLKDSAYKKTKTIARRILEYCLSYYINNSAPKIIVQDMKGVEGREKYDLNSEYQIIKDHIEYEDLNWKEHSFKLTHVRLYDSTRQMHKIVYCADNRDVLEENLNKLLGTDLSDSDNKKYIYAAYVSGQYLNDHVSLTRINFDIPDQRRLDTPLDEPSLEELKNTITDAVKAHLKDIVDEVIIRKKDLIEKYVAEENPTLRTVVKYCSDNIIEDISIDINKEKLNQVLYSYKASIEQKLHDDNQRILGKRAEGLKNLDDDIPELLESVNKDDLAGYIIHRKMLLDYIEKSLYSDENGKFCREDILHDAIFPRNATSDDIPEDTQNLWVIDDRLAFHAYASSDMIVDTIDTKSSNERPDVLVCSNLDDNRIARTVTILEFKRPQRKNLDESPTKQIYRYIRRINDKTFPNKPNSRPISTDEKTQYYCYVICDITKKIIEDVTESSFTQLSGELGYYTYNKNYNAHVEILSYDKLIADARKRNKMFFIKLGIEQ</sequence>